<gene>
    <name evidence="8" type="ORF">OCGS_2602</name>
</gene>
<evidence type="ECO:0000256" key="1">
    <source>
        <dbReference type="ARBA" id="ARBA00004651"/>
    </source>
</evidence>
<feature type="transmembrane region" description="Helical" evidence="7">
    <location>
        <begin position="364"/>
        <end position="385"/>
    </location>
</feature>
<keyword evidence="4 7" id="KW-0812">Transmembrane</keyword>
<dbReference type="Pfam" id="PF13440">
    <property type="entry name" value="Polysacc_synt_3"/>
    <property type="match status" value="1"/>
</dbReference>
<feature type="transmembrane region" description="Helical" evidence="7">
    <location>
        <begin position="422"/>
        <end position="440"/>
    </location>
</feature>
<accession>K2I316</accession>
<feature type="transmembrane region" description="Helical" evidence="7">
    <location>
        <begin position="154"/>
        <end position="174"/>
    </location>
</feature>
<feature type="transmembrane region" description="Helical" evidence="7">
    <location>
        <begin position="93"/>
        <end position="115"/>
    </location>
</feature>
<dbReference type="PATRIC" id="fig|1231392.3.peg.2617"/>
<evidence type="ECO:0000256" key="2">
    <source>
        <dbReference type="ARBA" id="ARBA00007430"/>
    </source>
</evidence>
<evidence type="ECO:0000256" key="7">
    <source>
        <dbReference type="SAM" id="Phobius"/>
    </source>
</evidence>
<dbReference type="EMBL" id="AMGO01000067">
    <property type="protein sequence ID" value="EKE43265.1"/>
    <property type="molecule type" value="Genomic_DNA"/>
</dbReference>
<dbReference type="GO" id="GO:0005886">
    <property type="term" value="C:plasma membrane"/>
    <property type="evidence" value="ECO:0007669"/>
    <property type="project" value="UniProtKB-SubCell"/>
</dbReference>
<proteinExistence type="inferred from homology"/>
<feature type="transmembrane region" description="Helical" evidence="7">
    <location>
        <begin position="212"/>
        <end position="233"/>
    </location>
</feature>
<dbReference type="PANTHER" id="PTHR30250:SF10">
    <property type="entry name" value="LIPOPOLYSACCHARIDE BIOSYNTHESIS PROTEIN WZXC"/>
    <property type="match status" value="1"/>
</dbReference>
<feature type="transmembrane region" description="Helical" evidence="7">
    <location>
        <begin position="300"/>
        <end position="324"/>
    </location>
</feature>
<dbReference type="eggNOG" id="COG2244">
    <property type="taxonomic scope" value="Bacteria"/>
</dbReference>
<feature type="transmembrane region" description="Helical" evidence="7">
    <location>
        <begin position="180"/>
        <end position="200"/>
    </location>
</feature>
<evidence type="ECO:0000256" key="3">
    <source>
        <dbReference type="ARBA" id="ARBA00022475"/>
    </source>
</evidence>
<name>K2I316_9RHOB</name>
<keyword evidence="6 7" id="KW-0472">Membrane</keyword>
<evidence type="ECO:0000256" key="5">
    <source>
        <dbReference type="ARBA" id="ARBA00022989"/>
    </source>
</evidence>
<keyword evidence="5 7" id="KW-1133">Transmembrane helix</keyword>
<reference evidence="8 9" key="1">
    <citation type="journal article" date="2012" name="J. Bacteriol.">
        <title>Draft Genome Sequence of Oceaniovalibus guishaninsula JLT2003T.</title>
        <authorList>
            <person name="Tang K."/>
            <person name="Liu K."/>
            <person name="Jiao N."/>
        </authorList>
    </citation>
    <scope>NUCLEOTIDE SEQUENCE [LARGE SCALE GENOMIC DNA]</scope>
    <source>
        <strain evidence="8 9">JLT2003</strain>
    </source>
</reference>
<feature type="transmembrane region" description="Helical" evidence="7">
    <location>
        <begin position="391"/>
        <end position="410"/>
    </location>
</feature>
<organism evidence="8 9">
    <name type="scientific">Oceaniovalibus guishaninsula JLT2003</name>
    <dbReference type="NCBI Taxonomy" id="1231392"/>
    <lineage>
        <taxon>Bacteria</taxon>
        <taxon>Pseudomonadati</taxon>
        <taxon>Pseudomonadota</taxon>
        <taxon>Alphaproteobacteria</taxon>
        <taxon>Rhodobacterales</taxon>
        <taxon>Roseobacteraceae</taxon>
        <taxon>Oceaniovalibus</taxon>
    </lineage>
</organism>
<feature type="transmembrane region" description="Helical" evidence="7">
    <location>
        <begin position="121"/>
        <end position="142"/>
    </location>
</feature>
<evidence type="ECO:0000256" key="4">
    <source>
        <dbReference type="ARBA" id="ARBA00022692"/>
    </source>
</evidence>
<dbReference type="Proteomes" id="UP000006765">
    <property type="component" value="Unassembled WGS sequence"/>
</dbReference>
<comment type="subcellular location">
    <subcellularLocation>
        <location evidence="1">Cell membrane</location>
        <topology evidence="1">Multi-pass membrane protein</topology>
    </subcellularLocation>
</comment>
<comment type="similarity">
    <text evidence="2">Belongs to the polysaccharide synthase family.</text>
</comment>
<evidence type="ECO:0000313" key="9">
    <source>
        <dbReference type="Proteomes" id="UP000006765"/>
    </source>
</evidence>
<dbReference type="RefSeq" id="WP_007427754.1">
    <property type="nucleotide sequence ID" value="NZ_AMGO01000067.1"/>
</dbReference>
<feature type="transmembrane region" description="Helical" evidence="7">
    <location>
        <begin position="50"/>
        <end position="73"/>
    </location>
</feature>
<keyword evidence="9" id="KW-1185">Reference proteome</keyword>
<dbReference type="InterPro" id="IPR050833">
    <property type="entry name" value="Poly_Biosynth_Transport"/>
</dbReference>
<keyword evidence="3" id="KW-1003">Cell membrane</keyword>
<evidence type="ECO:0000256" key="6">
    <source>
        <dbReference type="ARBA" id="ARBA00023136"/>
    </source>
</evidence>
<comment type="caution">
    <text evidence="8">The sequence shown here is derived from an EMBL/GenBank/DDBJ whole genome shotgun (WGS) entry which is preliminary data.</text>
</comment>
<feature type="transmembrane region" description="Helical" evidence="7">
    <location>
        <begin position="21"/>
        <end position="44"/>
    </location>
</feature>
<dbReference type="STRING" id="1231392.OCGS_2602"/>
<dbReference type="OrthoDB" id="7605542at2"/>
<evidence type="ECO:0000313" key="8">
    <source>
        <dbReference type="EMBL" id="EKE43265.1"/>
    </source>
</evidence>
<feature type="transmembrane region" description="Helical" evidence="7">
    <location>
        <begin position="330"/>
        <end position="352"/>
    </location>
</feature>
<protein>
    <submittedName>
        <fullName evidence="8">Polysaccharide biosynthesis protein</fullName>
    </submittedName>
</protein>
<feature type="transmembrane region" description="Helical" evidence="7">
    <location>
        <begin position="253"/>
        <end position="279"/>
    </location>
</feature>
<sequence length="448" mass="48330">MRRHLAGDGVKARALRGTIASLGLAGSGHVLRFVSNLVLTRLLFPEAFGLMALVQVIVTGLSLMTTFGLHVSVMQNPRGDEPNFLNTAWTLQAARGVVVWLAVCALAVPAAQFYAEPLLAQLLPVAAFGLVIAGLHPTKVLSAQRHLRLGRYSALNLAIQVISLIVLALMAWWLHSVWALVLNMVFQPILALAVYTRFLPGIRNRFRLERDALREIFGLGKFLFISTIATYLINQSDRAVLGRLIDIEMLGIYSIGFALATLPLMLAMTVYGSVVFPLYRMRHPADDPANRPKIFASRRMVAAGALALSGIMAFAGPVLVDVLYDDRYLLAGPIVALVSMAVVPQVVLHSTMQSVLAKGDSLRFMLVIVATALIQIAVLVTAAPVFGIPGAALAIGTAQLGAYPLMALFVRRYKSWDPLGDGALIAAGFLVTGAACWLHRDEIALLLP</sequence>
<dbReference type="AlphaFoldDB" id="K2I316"/>
<dbReference type="PANTHER" id="PTHR30250">
    <property type="entry name" value="PST FAMILY PREDICTED COLANIC ACID TRANSPORTER"/>
    <property type="match status" value="1"/>
</dbReference>